<evidence type="ECO:0000313" key="4">
    <source>
        <dbReference type="Proteomes" id="UP000036834"/>
    </source>
</evidence>
<organism evidence="3 4">
    <name type="scientific">Brevibacillus reuszeri</name>
    <dbReference type="NCBI Taxonomy" id="54915"/>
    <lineage>
        <taxon>Bacteria</taxon>
        <taxon>Bacillati</taxon>
        <taxon>Bacillota</taxon>
        <taxon>Bacilli</taxon>
        <taxon>Bacillales</taxon>
        <taxon>Paenibacillaceae</taxon>
        <taxon>Brevibacillus</taxon>
    </lineage>
</organism>
<reference evidence="4" key="1">
    <citation type="submission" date="2015-07" db="EMBL/GenBank/DDBJ databases">
        <title>Genome sequencing project for genomic taxonomy and phylogenomics of Bacillus-like bacteria.</title>
        <authorList>
            <person name="Liu B."/>
            <person name="Wang J."/>
            <person name="Zhu Y."/>
            <person name="Liu G."/>
            <person name="Chen Q."/>
            <person name="Chen Z."/>
            <person name="Lan J."/>
            <person name="Che J."/>
            <person name="Ge C."/>
            <person name="Shi H."/>
            <person name="Pan Z."/>
            <person name="Liu X."/>
        </authorList>
    </citation>
    <scope>NUCLEOTIDE SEQUENCE [LARGE SCALE GENOMIC DNA]</scope>
    <source>
        <strain evidence="4">DSM 9887</strain>
    </source>
</reference>
<dbReference type="EMBL" id="BJON01000008">
    <property type="protein sequence ID" value="GED68510.1"/>
    <property type="molecule type" value="Genomic_DNA"/>
</dbReference>
<evidence type="ECO:0000256" key="1">
    <source>
        <dbReference type="SAM" id="MobiDB-lite"/>
    </source>
</evidence>
<dbReference type="AlphaFoldDB" id="A0A0K9YWQ1"/>
<dbReference type="PATRIC" id="fig|54915.3.peg.6177"/>
<dbReference type="Proteomes" id="UP000036834">
    <property type="component" value="Unassembled WGS sequence"/>
</dbReference>
<evidence type="ECO:0000313" key="5">
    <source>
        <dbReference type="Proteomes" id="UP000319578"/>
    </source>
</evidence>
<proteinExistence type="predicted"/>
<reference evidence="3" key="2">
    <citation type="submission" date="2015-07" db="EMBL/GenBank/DDBJ databases">
        <title>MeaNS - Measles Nucleotide Surveillance Program.</title>
        <authorList>
            <person name="Tran T."/>
            <person name="Druce J."/>
        </authorList>
    </citation>
    <scope>NUCLEOTIDE SEQUENCE</scope>
    <source>
        <strain evidence="3">DSM 9887</strain>
    </source>
</reference>
<dbReference type="OrthoDB" id="2476820at2"/>
<protein>
    <recommendedName>
        <fullName evidence="6">Pre-toxin TG domain-containing protein</fullName>
    </recommendedName>
</protein>
<gene>
    <name evidence="3" type="ORF">ADS79_04010</name>
    <name evidence="2" type="ORF">BRE01_22120</name>
</gene>
<evidence type="ECO:0000313" key="2">
    <source>
        <dbReference type="EMBL" id="GED68510.1"/>
    </source>
</evidence>
<dbReference type="EMBL" id="LGIQ01000005">
    <property type="protein sequence ID" value="KNB73149.1"/>
    <property type="molecule type" value="Genomic_DNA"/>
</dbReference>
<keyword evidence="5" id="KW-1185">Reference proteome</keyword>
<accession>A0A0K9YWQ1</accession>
<dbReference type="Proteomes" id="UP000319578">
    <property type="component" value="Unassembled WGS sequence"/>
</dbReference>
<feature type="region of interest" description="Disordered" evidence="1">
    <location>
        <begin position="27"/>
        <end position="46"/>
    </location>
</feature>
<evidence type="ECO:0000313" key="3">
    <source>
        <dbReference type="EMBL" id="KNB73149.1"/>
    </source>
</evidence>
<sequence>MEDTYKGVVDNPLSLNRYTYTHNNPLRFVDPSGHINENAGSDSKPDPFKLIPTGRELEALIHISEVYGIEAVPAEHRDLVRIATGSMLPGYGGVKSVGAAGKIGKSIVNSFKGSKALPQGIRDMMKSQKIAPDILDKGVHFNVGKIEITVVPTNAGGIAFKPTHPGMAAKNISQYNSALKQAEEAIKYPEFREWLLKHANRGLELSKSGKPEKGAEFNFLIKALESMK</sequence>
<dbReference type="STRING" id="54915.ADS79_04010"/>
<reference evidence="2 5" key="3">
    <citation type="submission" date="2019-06" db="EMBL/GenBank/DDBJ databases">
        <title>Whole genome shotgun sequence of Brevibacillus reuszeri NBRC 15719.</title>
        <authorList>
            <person name="Hosoyama A."/>
            <person name="Uohara A."/>
            <person name="Ohji S."/>
            <person name="Ichikawa N."/>
        </authorList>
    </citation>
    <scope>NUCLEOTIDE SEQUENCE [LARGE SCALE GENOMIC DNA]</scope>
    <source>
        <strain evidence="2 5">NBRC 15719</strain>
    </source>
</reference>
<evidence type="ECO:0008006" key="6">
    <source>
        <dbReference type="Google" id="ProtNLM"/>
    </source>
</evidence>
<name>A0A0K9YWQ1_9BACL</name>
<comment type="caution">
    <text evidence="3">The sequence shown here is derived from an EMBL/GenBank/DDBJ whole genome shotgun (WGS) entry which is preliminary data.</text>
</comment>